<dbReference type="SUPFAM" id="SSF51197">
    <property type="entry name" value="Clavaminate synthase-like"/>
    <property type="match status" value="1"/>
</dbReference>
<name>A0ABT5BGE9_9BACT</name>
<evidence type="ECO:0000259" key="1">
    <source>
        <dbReference type="PROSITE" id="PS51184"/>
    </source>
</evidence>
<accession>A0ABT5BGE9</accession>
<dbReference type="InterPro" id="IPR041667">
    <property type="entry name" value="Cupin_8"/>
</dbReference>
<dbReference type="Proteomes" id="UP001217838">
    <property type="component" value="Unassembled WGS sequence"/>
</dbReference>
<evidence type="ECO:0000313" key="3">
    <source>
        <dbReference type="Proteomes" id="UP001217838"/>
    </source>
</evidence>
<proteinExistence type="predicted"/>
<dbReference type="InterPro" id="IPR003347">
    <property type="entry name" value="JmjC_dom"/>
</dbReference>
<dbReference type="PANTHER" id="PTHR12461:SF105">
    <property type="entry name" value="HYPOXIA-INDUCIBLE FACTOR 1-ALPHA INHIBITOR"/>
    <property type="match status" value="1"/>
</dbReference>
<dbReference type="EMBL" id="JAQNDN010000022">
    <property type="protein sequence ID" value="MDC0673215.1"/>
    <property type="molecule type" value="Genomic_DNA"/>
</dbReference>
<sequence length="338" mass="37319">MSLRAVRVSRRRRGPALSPAYRAWVAENLLRGADEAAIRAVLVERAVPAAAIDEALVRARGSAELAGARAAILGLQREALVGRLRRSLRATAPAIERRTAPSPGEFVARYWATGTPVILTDVVSRWPAFSRWSPADLRDRFGAAEIEMSIGRAADDDPDVRFKEHCRATTLGEYIDRVLAAGETNDVYLIANNRNLARPQLHGLLADIALPPGYFDETRSARCGALWFGPAGTVTSLHHDTSNILFFQVVGRKRFRLYPPDEPRLLAAARGVYSTLDPERHELAGAFGLDEVLLPGEALFLPVGWWHHVRALDLSISVAFNNFVWPNEFEWYKPGALG</sequence>
<feature type="domain" description="JmjC" evidence="1">
    <location>
        <begin position="197"/>
        <end position="338"/>
    </location>
</feature>
<dbReference type="Gene3D" id="2.60.120.650">
    <property type="entry name" value="Cupin"/>
    <property type="match status" value="1"/>
</dbReference>
<organism evidence="2 3">
    <name type="scientific">Nannocystis radixulma</name>
    <dbReference type="NCBI Taxonomy" id="2995305"/>
    <lineage>
        <taxon>Bacteria</taxon>
        <taxon>Pseudomonadati</taxon>
        <taxon>Myxococcota</taxon>
        <taxon>Polyangia</taxon>
        <taxon>Nannocystales</taxon>
        <taxon>Nannocystaceae</taxon>
        <taxon>Nannocystis</taxon>
    </lineage>
</organism>
<gene>
    <name evidence="2" type="ORF">POL58_36010</name>
</gene>
<reference evidence="2 3" key="1">
    <citation type="submission" date="2022-11" db="EMBL/GenBank/DDBJ databases">
        <title>Minimal conservation of predation-associated metabolite biosynthetic gene clusters underscores biosynthetic potential of Myxococcota including descriptions for ten novel species: Archangium lansinium sp. nov., Myxococcus landrumus sp. nov., Nannocystis bai.</title>
        <authorList>
            <person name="Ahearne A."/>
            <person name="Stevens C."/>
            <person name="Dowd S."/>
        </authorList>
    </citation>
    <scope>NUCLEOTIDE SEQUENCE [LARGE SCALE GENOMIC DNA]</scope>
    <source>
        <strain evidence="2 3">NCELM</strain>
    </source>
</reference>
<dbReference type="Pfam" id="PF13621">
    <property type="entry name" value="Cupin_8"/>
    <property type="match status" value="1"/>
</dbReference>
<keyword evidence="3" id="KW-1185">Reference proteome</keyword>
<dbReference type="PANTHER" id="PTHR12461">
    <property type="entry name" value="HYPOXIA-INDUCIBLE FACTOR 1 ALPHA INHIBITOR-RELATED"/>
    <property type="match status" value="1"/>
</dbReference>
<dbReference type="SMART" id="SM00558">
    <property type="entry name" value="JmjC"/>
    <property type="match status" value="1"/>
</dbReference>
<dbReference type="RefSeq" id="WP_272005905.1">
    <property type="nucleotide sequence ID" value="NZ_JAQNDN010000022.1"/>
</dbReference>
<dbReference type="PROSITE" id="PS51184">
    <property type="entry name" value="JMJC"/>
    <property type="match status" value="1"/>
</dbReference>
<protein>
    <submittedName>
        <fullName evidence="2">Cupin-like domain-containing protein</fullName>
    </submittedName>
</protein>
<evidence type="ECO:0000313" key="2">
    <source>
        <dbReference type="EMBL" id="MDC0673215.1"/>
    </source>
</evidence>
<comment type="caution">
    <text evidence="2">The sequence shown here is derived from an EMBL/GenBank/DDBJ whole genome shotgun (WGS) entry which is preliminary data.</text>
</comment>